<dbReference type="Proteomes" id="UP000015455">
    <property type="component" value="Unassembled WGS sequence"/>
</dbReference>
<dbReference type="EMBL" id="ATJV01000047">
    <property type="protein sequence ID" value="EPZ16250.1"/>
    <property type="molecule type" value="Genomic_DNA"/>
</dbReference>
<keyword evidence="2" id="KW-1185">Reference proteome</keyword>
<proteinExistence type="predicted"/>
<protein>
    <submittedName>
        <fullName evidence="1">Uncharacterized protein</fullName>
    </submittedName>
</protein>
<reference evidence="1 2" key="1">
    <citation type="submission" date="2013-06" db="EMBL/GenBank/DDBJ databases">
        <title>Draft genome sequence of Thauera terpenica.</title>
        <authorList>
            <person name="Liu B."/>
            <person name="Frostegard A.H."/>
            <person name="Shapleigh J.P."/>
        </authorList>
    </citation>
    <scope>NUCLEOTIDE SEQUENCE [LARGE SCALE GENOMIC DNA]</scope>
    <source>
        <strain evidence="1 2">58Eu</strain>
    </source>
</reference>
<name>S9ZFY8_9RHOO</name>
<accession>S9ZFY8</accession>
<evidence type="ECO:0000313" key="1">
    <source>
        <dbReference type="EMBL" id="EPZ16250.1"/>
    </source>
</evidence>
<comment type="caution">
    <text evidence="1">The sequence shown here is derived from an EMBL/GenBank/DDBJ whole genome shotgun (WGS) entry which is preliminary data.</text>
</comment>
<sequence length="191" mass="20881">MVWWLGPNVAQLEIEHLLDSGPGIEHQREQRVVAAPRLGSTVNLPKDRFGLGRLQILDRCVPCAALERQPQHALQLGKMGGRFSREEAGKCVQRGQPDIARSNAVVALDLEEHQELPHVLSGKGVEIEILKTAVAVCGYESQEQNQGVAIAAKGVHTHTAKRWQIVAEELLDAQAELVGADALHDVPPLIR</sequence>
<dbReference type="STRING" id="1348657.M622_13560"/>
<organism evidence="1 2">
    <name type="scientific">Thauera terpenica 58Eu</name>
    <dbReference type="NCBI Taxonomy" id="1348657"/>
    <lineage>
        <taxon>Bacteria</taxon>
        <taxon>Pseudomonadati</taxon>
        <taxon>Pseudomonadota</taxon>
        <taxon>Betaproteobacteria</taxon>
        <taxon>Rhodocyclales</taxon>
        <taxon>Zoogloeaceae</taxon>
        <taxon>Thauera</taxon>
    </lineage>
</organism>
<gene>
    <name evidence="1" type="ORF">M622_13560</name>
</gene>
<dbReference type="AlphaFoldDB" id="S9ZFY8"/>
<evidence type="ECO:0000313" key="2">
    <source>
        <dbReference type="Proteomes" id="UP000015455"/>
    </source>
</evidence>